<dbReference type="InterPro" id="IPR051720">
    <property type="entry name" value="rRNA_MeTrfase/Polyamine_Synth"/>
</dbReference>
<dbReference type="Proteomes" id="UP000001137">
    <property type="component" value="Chromosome"/>
</dbReference>
<dbReference type="PANTHER" id="PTHR23290">
    <property type="entry name" value="RRNA N6-ADENOSINE-METHYLTRANSFERASE METTL5"/>
    <property type="match status" value="1"/>
</dbReference>
<dbReference type="SUPFAM" id="SSF53335">
    <property type="entry name" value="S-adenosyl-L-methionine-dependent methyltransferases"/>
    <property type="match status" value="1"/>
</dbReference>
<name>A8MCB2_CALMQ</name>
<keyword evidence="2" id="KW-0808">Transferase</keyword>
<sequence length="209" mass="23369">MLKGSYIRGKRELEAIIQGIGGYSRPKLKLEQYVTDADVVAEVAWLAYLKGDVAGRRVIDPVCGTGRFSAAAALLGSTQVVCSDIDEDAVRDAYRYLSELSLLNTVDFAVMDFTRPALAKPLDTVFQNPPFGIWSPRGTDIKLLMASLNLSKVTYSIHKEGTEDYVIKVVKSLGRSIEVARGFRLSIPYTYRHHRKPRRVIEVYVIRVT</sequence>
<dbReference type="InterPro" id="IPR002052">
    <property type="entry name" value="DNA_methylase_N6_adenine_CS"/>
</dbReference>
<dbReference type="Pfam" id="PF01170">
    <property type="entry name" value="UPF0020"/>
    <property type="match status" value="1"/>
</dbReference>
<evidence type="ECO:0000259" key="1">
    <source>
        <dbReference type="Pfam" id="PF01170"/>
    </source>
</evidence>
<dbReference type="OrthoDB" id="31271at2157"/>
<evidence type="ECO:0000313" key="3">
    <source>
        <dbReference type="Proteomes" id="UP000001137"/>
    </source>
</evidence>
<proteinExistence type="predicted"/>
<dbReference type="GO" id="GO:0032259">
    <property type="term" value="P:methylation"/>
    <property type="evidence" value="ECO:0007669"/>
    <property type="project" value="UniProtKB-KW"/>
</dbReference>
<dbReference type="InterPro" id="IPR000241">
    <property type="entry name" value="RlmKL-like_Mtase"/>
</dbReference>
<dbReference type="PANTHER" id="PTHR23290:SF0">
    <property type="entry name" value="RRNA N6-ADENOSINE-METHYLTRANSFERASE METTL5"/>
    <property type="match status" value="1"/>
</dbReference>
<dbReference type="CDD" id="cd02440">
    <property type="entry name" value="AdoMet_MTases"/>
    <property type="match status" value="1"/>
</dbReference>
<dbReference type="PROSITE" id="PS00092">
    <property type="entry name" value="N6_MTASE"/>
    <property type="match status" value="1"/>
</dbReference>
<dbReference type="GO" id="GO:0008168">
    <property type="term" value="F:methyltransferase activity"/>
    <property type="evidence" value="ECO:0007669"/>
    <property type="project" value="UniProtKB-KW"/>
</dbReference>
<dbReference type="RefSeq" id="WP_012185638.1">
    <property type="nucleotide sequence ID" value="NC_009954.1"/>
</dbReference>
<dbReference type="KEGG" id="cma:Cmaq_0577"/>
<protein>
    <submittedName>
        <fullName evidence="2">Putative RNA methylase</fullName>
    </submittedName>
</protein>
<keyword evidence="2" id="KW-0489">Methyltransferase</keyword>
<dbReference type="eggNOG" id="arCOG00910">
    <property type="taxonomic scope" value="Archaea"/>
</dbReference>
<keyword evidence="3" id="KW-1185">Reference proteome</keyword>
<dbReference type="GO" id="GO:0003676">
    <property type="term" value="F:nucleic acid binding"/>
    <property type="evidence" value="ECO:0007669"/>
    <property type="project" value="InterPro"/>
</dbReference>
<feature type="domain" description="Ribosomal RNA large subunit methyltransferase K/L-like methyltransferase" evidence="1">
    <location>
        <begin position="50"/>
        <end position="134"/>
    </location>
</feature>
<reference evidence="2 3" key="1">
    <citation type="submission" date="2007-10" db="EMBL/GenBank/DDBJ databases">
        <title>Complete sequence of Caldivirga maquilingensis IC-167.</title>
        <authorList>
            <consortium name="US DOE Joint Genome Institute"/>
            <person name="Copeland A."/>
            <person name="Lucas S."/>
            <person name="Lapidus A."/>
            <person name="Barry K."/>
            <person name="Glavina del Rio T."/>
            <person name="Dalin E."/>
            <person name="Tice H."/>
            <person name="Pitluck S."/>
            <person name="Saunders E."/>
            <person name="Brettin T."/>
            <person name="Bruce D."/>
            <person name="Detter J.C."/>
            <person name="Han C."/>
            <person name="Schmutz J."/>
            <person name="Larimer F."/>
            <person name="Land M."/>
            <person name="Hauser L."/>
            <person name="Kyrpides N."/>
            <person name="Ivanova N."/>
            <person name="Biddle J.F."/>
            <person name="Zhang Z."/>
            <person name="Fitz-Gibbon S.T."/>
            <person name="Lowe T.M."/>
            <person name="Saltikov C."/>
            <person name="House C.H."/>
            <person name="Richardson P."/>
        </authorList>
    </citation>
    <scope>NUCLEOTIDE SEQUENCE [LARGE SCALE GENOMIC DNA]</scope>
    <source>
        <strain evidence="3">ATCC 700844 / DSM 13496 / JCM 10307 / IC-167</strain>
    </source>
</reference>
<organism evidence="2 3">
    <name type="scientific">Caldivirga maquilingensis (strain ATCC 700844 / DSM 13496 / JCM 10307 / IC-167)</name>
    <dbReference type="NCBI Taxonomy" id="397948"/>
    <lineage>
        <taxon>Archaea</taxon>
        <taxon>Thermoproteota</taxon>
        <taxon>Thermoprotei</taxon>
        <taxon>Thermoproteales</taxon>
        <taxon>Thermoproteaceae</taxon>
        <taxon>Caldivirga</taxon>
    </lineage>
</organism>
<gene>
    <name evidence="2" type="ordered locus">Cmaq_0577</name>
</gene>
<evidence type="ECO:0000313" key="2">
    <source>
        <dbReference type="EMBL" id="ABW01418.1"/>
    </source>
</evidence>
<dbReference type="GeneID" id="5709259"/>
<accession>A8MCB2</accession>
<dbReference type="HOGENOM" id="CLU_074702_1_0_2"/>
<dbReference type="EMBL" id="CP000852">
    <property type="protein sequence ID" value="ABW01418.1"/>
    <property type="molecule type" value="Genomic_DNA"/>
</dbReference>
<dbReference type="AlphaFoldDB" id="A8MCB2"/>
<dbReference type="InterPro" id="IPR029063">
    <property type="entry name" value="SAM-dependent_MTases_sf"/>
</dbReference>
<dbReference type="STRING" id="397948.Cmaq_0577"/>
<dbReference type="Gene3D" id="3.40.50.150">
    <property type="entry name" value="Vaccinia Virus protein VP39"/>
    <property type="match status" value="1"/>
</dbReference>